<keyword evidence="3" id="KW-1133">Transmembrane helix</keyword>
<evidence type="ECO:0000259" key="4">
    <source>
        <dbReference type="Pfam" id="PF19272"/>
    </source>
</evidence>
<evidence type="ECO:0000313" key="6">
    <source>
        <dbReference type="Proteomes" id="UP000502823"/>
    </source>
</evidence>
<feature type="transmembrane region" description="Helical" evidence="3">
    <location>
        <begin position="328"/>
        <end position="356"/>
    </location>
</feature>
<dbReference type="GO" id="GO:0008081">
    <property type="term" value="F:phosphoric diester hydrolase activity"/>
    <property type="evidence" value="ECO:0007669"/>
    <property type="project" value="TreeGrafter"/>
</dbReference>
<dbReference type="GO" id="GO:0005615">
    <property type="term" value="C:extracellular space"/>
    <property type="evidence" value="ECO:0007669"/>
    <property type="project" value="TreeGrafter"/>
</dbReference>
<organism evidence="5 6">
    <name type="scientific">Coptotermes formosanus</name>
    <name type="common">Formosan subterranean termite</name>
    <dbReference type="NCBI Taxonomy" id="36987"/>
    <lineage>
        <taxon>Eukaryota</taxon>
        <taxon>Metazoa</taxon>
        <taxon>Ecdysozoa</taxon>
        <taxon>Arthropoda</taxon>
        <taxon>Hexapoda</taxon>
        <taxon>Insecta</taxon>
        <taxon>Pterygota</taxon>
        <taxon>Neoptera</taxon>
        <taxon>Polyneoptera</taxon>
        <taxon>Dictyoptera</taxon>
        <taxon>Blattodea</taxon>
        <taxon>Blattoidea</taxon>
        <taxon>Termitoidae</taxon>
        <taxon>Rhinotermitidae</taxon>
        <taxon>Coptotermes</taxon>
    </lineage>
</organism>
<dbReference type="EMBL" id="BLKM01002183">
    <property type="protein sequence ID" value="GFG40497.1"/>
    <property type="molecule type" value="Genomic_DNA"/>
</dbReference>
<keyword evidence="2" id="KW-0325">Glycoprotein</keyword>
<evidence type="ECO:0000256" key="1">
    <source>
        <dbReference type="ARBA" id="ARBA00022801"/>
    </source>
</evidence>
<keyword evidence="1" id="KW-0378">Hydrolase</keyword>
<dbReference type="Pfam" id="PF19272">
    <property type="entry name" value="ASMase_C"/>
    <property type="match status" value="1"/>
</dbReference>
<keyword evidence="3" id="KW-0472">Membrane</keyword>
<reference evidence="6" key="1">
    <citation type="submission" date="2020-01" db="EMBL/GenBank/DDBJ databases">
        <title>Draft genome sequence of the Termite Coptotermes fromosanus.</title>
        <authorList>
            <person name="Itakura S."/>
            <person name="Yosikawa Y."/>
            <person name="Umezawa K."/>
        </authorList>
    </citation>
    <scope>NUCLEOTIDE SEQUENCE [LARGE SCALE GENOMIC DNA]</scope>
</reference>
<accession>A0A6L2QE57</accession>
<dbReference type="SUPFAM" id="SSF56300">
    <property type="entry name" value="Metallo-dependent phosphatases"/>
    <property type="match status" value="1"/>
</dbReference>
<proteinExistence type="predicted"/>
<evidence type="ECO:0000313" key="5">
    <source>
        <dbReference type="EMBL" id="GFG40497.1"/>
    </source>
</evidence>
<name>A0A6L2QE57_COPFO</name>
<dbReference type="InterPro" id="IPR045473">
    <property type="entry name" value="ASM_C"/>
</dbReference>
<dbReference type="InParanoid" id="A0A6L2QE57"/>
<dbReference type="AlphaFoldDB" id="A0A6L2QE57"/>
<sequence>MSGEHQLKVLQNLTDLLRHTFRSQFVFPVLGHDDPNPGLQLGQGYKHVADLWRHWLPTEAIQTFNKGGYYTIEQKVQKLRLVMLNTNLCSDIVGNEEDPAGQWAWLDDTLQKSQRNRETVYLVGHMPPGVDERQNGGISPYHDVFQERFNQRYITLVRKYSDIIVGQFFGHLHSDSFRIVYSDKGRPVSWIFIAPSVSPKRTSGGANNPGLRLYKFDTDTGQVLDYRQYYLDLNAANLRNVAEWLPEYNLTDYYGLHEVSANELHNLVESFAVQEGASLFARYYRANSVKLHPTTEGCDAGCAHTHFCAITRLDYPEFRSCLETAASALASAGVIALSIHWSLLVLLLVALVHALAQSILMPSLGSLHYS</sequence>
<feature type="domain" description="Sphingomyelin phosphodiesterase C-terminal" evidence="4">
    <location>
        <begin position="187"/>
        <end position="325"/>
    </location>
</feature>
<keyword evidence="6" id="KW-1185">Reference proteome</keyword>
<comment type="caution">
    <text evidence="5">The sequence shown here is derived from an EMBL/GenBank/DDBJ whole genome shotgun (WGS) entry which is preliminary data.</text>
</comment>
<dbReference type="PANTHER" id="PTHR10340">
    <property type="entry name" value="SPHINGOMYELIN PHOSPHODIESTERASE"/>
    <property type="match status" value="1"/>
</dbReference>
<protein>
    <recommendedName>
        <fullName evidence="4">Sphingomyelin phosphodiesterase C-terminal domain-containing protein</fullName>
    </recommendedName>
</protein>
<evidence type="ECO:0000256" key="3">
    <source>
        <dbReference type="SAM" id="Phobius"/>
    </source>
</evidence>
<dbReference type="InterPro" id="IPR029052">
    <property type="entry name" value="Metallo-depent_PP-like"/>
</dbReference>
<dbReference type="OrthoDB" id="348678at2759"/>
<dbReference type="Proteomes" id="UP000502823">
    <property type="component" value="Unassembled WGS sequence"/>
</dbReference>
<evidence type="ECO:0000256" key="2">
    <source>
        <dbReference type="ARBA" id="ARBA00023180"/>
    </source>
</evidence>
<dbReference type="FunCoup" id="A0A6L2QE57">
    <property type="interactions" value="1"/>
</dbReference>
<dbReference type="PANTHER" id="PTHR10340:SF57">
    <property type="entry name" value="METALLOPHOS DOMAIN-CONTAINING PROTEIN"/>
    <property type="match status" value="1"/>
</dbReference>
<dbReference type="Gene3D" id="3.60.21.10">
    <property type="match status" value="1"/>
</dbReference>
<gene>
    <name evidence="5" type="ORF">Cfor_06509</name>
</gene>
<keyword evidence="3" id="KW-0812">Transmembrane</keyword>